<feature type="domain" description="DUF4240" evidence="1">
    <location>
        <begin position="1"/>
        <end position="137"/>
    </location>
</feature>
<comment type="caution">
    <text evidence="2">The sequence shown here is derived from an EMBL/GenBank/DDBJ whole genome shotgun (WGS) entry which is preliminary data.</text>
</comment>
<dbReference type="AlphaFoldDB" id="A0A365H6P9"/>
<dbReference type="Pfam" id="PF14024">
    <property type="entry name" value="DUF4240"/>
    <property type="match status" value="1"/>
</dbReference>
<name>A0A365H6P9_9ACTN</name>
<protein>
    <submittedName>
        <fullName evidence="2">DUF4240 domain-containing protein</fullName>
    </submittedName>
</protein>
<dbReference type="RefSeq" id="WP_111866806.1">
    <property type="nucleotide sequence ID" value="NZ_QLYX01000005.1"/>
</dbReference>
<organism evidence="2 3">
    <name type="scientific">Actinomadura craniellae</name>
    <dbReference type="NCBI Taxonomy" id="2231787"/>
    <lineage>
        <taxon>Bacteria</taxon>
        <taxon>Bacillati</taxon>
        <taxon>Actinomycetota</taxon>
        <taxon>Actinomycetes</taxon>
        <taxon>Streptosporangiales</taxon>
        <taxon>Thermomonosporaceae</taxon>
        <taxon>Actinomadura</taxon>
    </lineage>
</organism>
<sequence>MDTDAFWTMIERVRLRASDPEERLGMLATELSRHPLSEVVEFQICHDRVRERSDTHQMWGAAHRIFDGHCSGDGFWYFQAWLIGLGRAAFERAVADPDTLAEVAEVIRLAGRPLGEWADAEFPEWESFNYLARTTYDEVAGTVEGIYAELAKRGHDTPEDPAPADVPWDFDDPAEVAERLPRLATLFPLPGGNGRGH</sequence>
<accession>A0A365H6P9</accession>
<proteinExistence type="predicted"/>
<dbReference type="EMBL" id="QLYX01000005">
    <property type="protein sequence ID" value="RAY14672.1"/>
    <property type="molecule type" value="Genomic_DNA"/>
</dbReference>
<evidence type="ECO:0000313" key="2">
    <source>
        <dbReference type="EMBL" id="RAY14672.1"/>
    </source>
</evidence>
<gene>
    <name evidence="2" type="ORF">DPM19_13020</name>
</gene>
<dbReference type="InterPro" id="IPR025334">
    <property type="entry name" value="DUF4240"/>
</dbReference>
<keyword evidence="3" id="KW-1185">Reference proteome</keyword>
<evidence type="ECO:0000259" key="1">
    <source>
        <dbReference type="Pfam" id="PF14024"/>
    </source>
</evidence>
<dbReference type="Proteomes" id="UP000251891">
    <property type="component" value="Unassembled WGS sequence"/>
</dbReference>
<evidence type="ECO:0000313" key="3">
    <source>
        <dbReference type="Proteomes" id="UP000251891"/>
    </source>
</evidence>
<reference evidence="2 3" key="1">
    <citation type="submission" date="2018-06" db="EMBL/GenBank/DDBJ databases">
        <title>Actinomadura craniellae sp. nov. isolated from marine sponge Craniella sp.</title>
        <authorList>
            <person name="Li L."/>
            <person name="Xu Q.H."/>
            <person name="Lin H.W."/>
            <person name="Lu Y.H."/>
        </authorList>
    </citation>
    <scope>NUCLEOTIDE SEQUENCE [LARGE SCALE GENOMIC DNA]</scope>
    <source>
        <strain evidence="2 3">LHW63021</strain>
    </source>
</reference>
<dbReference type="OrthoDB" id="6200718at2"/>